<sequence length="129" mass="14645">MCYANNLIIQIIKRYRAPRTFCPTGKSIQPAGSGCDTSIVAIARERLKEAQSRQKSYADKHRRTLEFNVADKVFLKVSPCRGIRRSGLKGKLSPRFIGPFEILERVGEVSYHLALPTQMYHAHNVFHVS</sequence>
<organism evidence="2 3">
    <name type="scientific">Mikania micrantha</name>
    <name type="common">bitter vine</name>
    <dbReference type="NCBI Taxonomy" id="192012"/>
    <lineage>
        <taxon>Eukaryota</taxon>
        <taxon>Viridiplantae</taxon>
        <taxon>Streptophyta</taxon>
        <taxon>Embryophyta</taxon>
        <taxon>Tracheophyta</taxon>
        <taxon>Spermatophyta</taxon>
        <taxon>Magnoliopsida</taxon>
        <taxon>eudicotyledons</taxon>
        <taxon>Gunneridae</taxon>
        <taxon>Pentapetalae</taxon>
        <taxon>asterids</taxon>
        <taxon>campanulids</taxon>
        <taxon>Asterales</taxon>
        <taxon>Asteraceae</taxon>
        <taxon>Asteroideae</taxon>
        <taxon>Heliantheae alliance</taxon>
        <taxon>Eupatorieae</taxon>
        <taxon>Mikania</taxon>
    </lineage>
</organism>
<name>A0A5N6NL49_9ASTR</name>
<dbReference type="Pfam" id="PF24626">
    <property type="entry name" value="SH3_Tf2-1"/>
    <property type="match status" value="1"/>
</dbReference>
<keyword evidence="3" id="KW-1185">Reference proteome</keyword>
<evidence type="ECO:0000313" key="2">
    <source>
        <dbReference type="EMBL" id="KAD4981987.1"/>
    </source>
</evidence>
<proteinExistence type="predicted"/>
<accession>A0A5N6NL49</accession>
<dbReference type="OrthoDB" id="779927at2759"/>
<dbReference type="PANTHER" id="PTHR46148:SF60">
    <property type="entry name" value="CHROMO DOMAIN-CONTAINING PROTEIN"/>
    <property type="match status" value="1"/>
</dbReference>
<evidence type="ECO:0000259" key="1">
    <source>
        <dbReference type="Pfam" id="PF24626"/>
    </source>
</evidence>
<reference evidence="2 3" key="1">
    <citation type="submission" date="2019-05" db="EMBL/GenBank/DDBJ databases">
        <title>Mikania micrantha, genome provides insights into the molecular mechanism of rapid growth.</title>
        <authorList>
            <person name="Liu B."/>
        </authorList>
    </citation>
    <scope>NUCLEOTIDE SEQUENCE [LARGE SCALE GENOMIC DNA]</scope>
    <source>
        <strain evidence="2">NLD-2019</strain>
        <tissue evidence="2">Leaf</tissue>
    </source>
</reference>
<evidence type="ECO:0000313" key="3">
    <source>
        <dbReference type="Proteomes" id="UP000326396"/>
    </source>
</evidence>
<feature type="domain" description="Tf2-1-like SH3-like" evidence="1">
    <location>
        <begin position="71"/>
        <end position="129"/>
    </location>
</feature>
<dbReference type="InterPro" id="IPR056924">
    <property type="entry name" value="SH3_Tf2-1"/>
</dbReference>
<dbReference type="PANTHER" id="PTHR46148">
    <property type="entry name" value="CHROMO DOMAIN-CONTAINING PROTEIN"/>
    <property type="match status" value="1"/>
</dbReference>
<dbReference type="AlphaFoldDB" id="A0A5N6NL49"/>
<comment type="caution">
    <text evidence="2">The sequence shown here is derived from an EMBL/GenBank/DDBJ whole genome shotgun (WGS) entry which is preliminary data.</text>
</comment>
<dbReference type="EMBL" id="SZYD01000010">
    <property type="protein sequence ID" value="KAD4981987.1"/>
    <property type="molecule type" value="Genomic_DNA"/>
</dbReference>
<gene>
    <name evidence="2" type="ORF">E3N88_18658</name>
</gene>
<protein>
    <recommendedName>
        <fullName evidence="1">Tf2-1-like SH3-like domain-containing protein</fullName>
    </recommendedName>
</protein>
<dbReference type="Proteomes" id="UP000326396">
    <property type="component" value="Linkage Group LG18"/>
</dbReference>